<evidence type="ECO:0000313" key="3">
    <source>
        <dbReference type="Proteomes" id="UP000669133"/>
    </source>
</evidence>
<accession>A0A8H7ZIZ4</accession>
<evidence type="ECO:0000259" key="1">
    <source>
        <dbReference type="PROSITE" id="PS50181"/>
    </source>
</evidence>
<dbReference type="PROSITE" id="PS50181">
    <property type="entry name" value="FBOX"/>
    <property type="match status" value="1"/>
</dbReference>
<reference evidence="2 3" key="1">
    <citation type="submission" date="2020-12" db="EMBL/GenBank/DDBJ databases">
        <title>Effect of drift, selection, and recombination on the evolution of hybrid genomes in Candida yeast pathogens.</title>
        <authorList>
            <person name="Mixao V."/>
            <person name="Ksiezopolska E."/>
            <person name="Saus E."/>
            <person name="Boekhout T."/>
            <person name="Gacser A."/>
            <person name="Gabaldon T."/>
        </authorList>
    </citation>
    <scope>NUCLEOTIDE SEQUENCE [LARGE SCALE GENOMIC DNA]</scope>
    <source>
        <strain evidence="2 3">BP57</strain>
    </source>
</reference>
<keyword evidence="3" id="KW-1185">Reference proteome</keyword>
<evidence type="ECO:0000313" key="2">
    <source>
        <dbReference type="EMBL" id="KAG5420093.1"/>
    </source>
</evidence>
<dbReference type="Proteomes" id="UP000669133">
    <property type="component" value="Unassembled WGS sequence"/>
</dbReference>
<dbReference type="GeneID" id="93650602"/>
<protein>
    <recommendedName>
        <fullName evidence="1">F-box domain-containing protein</fullName>
    </recommendedName>
</protein>
<name>A0A8H7ZIZ4_9ASCO</name>
<dbReference type="InterPro" id="IPR001810">
    <property type="entry name" value="F-box_dom"/>
</dbReference>
<dbReference type="AlphaFoldDB" id="A0A8H7ZIZ4"/>
<sequence>MTTLISLPNCVLEEIFQQINQHQALALAPLHSDLYKIAKSKLYHNIFIYRSSQLGNVLVGPTGELVPEFRFHKTINNLKSNSYTMISTNTLERYMARMEKDQIICHFEILDCNFMLLECIVRHFRFIKTLEILQQTSDLGSSTLLECLQTYMTTTRHDTFFLPHRSPCYHIPMKDDGTTKLEISYWVLKEHFEFVEQLHTVEELILKFFPVVDLDFKSSLNFRKLNLYKLRSKFPTYISDAFVVKWLLELTISGDQLPSGLFKSRQFNKKFPNLTQLCILFGPKKSLQGIQDLQGLRHPILKTFNVATFECNQKLADAVCSLRISFPIANIHWYSSESFHYGPQWDVVSIFSPHLPIDAVGCHMKTEHAKSVTNMTMKVRLESGKSIKMRLHYYYSDAEIDQLLSIPLRLKYDDWCPGNFE</sequence>
<dbReference type="OrthoDB" id="10417401at2759"/>
<organism evidence="2 3">
    <name type="scientific">Candida metapsilosis</name>
    <dbReference type="NCBI Taxonomy" id="273372"/>
    <lineage>
        <taxon>Eukaryota</taxon>
        <taxon>Fungi</taxon>
        <taxon>Dikarya</taxon>
        <taxon>Ascomycota</taxon>
        <taxon>Saccharomycotina</taxon>
        <taxon>Pichiomycetes</taxon>
        <taxon>Debaryomycetaceae</taxon>
        <taxon>Candida/Lodderomyces clade</taxon>
        <taxon>Candida</taxon>
    </lineage>
</organism>
<feature type="domain" description="F-box" evidence="1">
    <location>
        <begin position="1"/>
        <end position="46"/>
    </location>
</feature>
<dbReference type="RefSeq" id="XP_067549209.1">
    <property type="nucleotide sequence ID" value="XM_067690777.1"/>
</dbReference>
<dbReference type="EMBL" id="JAEOAQ010000002">
    <property type="protein sequence ID" value="KAG5420093.1"/>
    <property type="molecule type" value="Genomic_DNA"/>
</dbReference>
<comment type="caution">
    <text evidence="2">The sequence shown here is derived from an EMBL/GenBank/DDBJ whole genome shotgun (WGS) entry which is preliminary data.</text>
</comment>
<gene>
    <name evidence="2" type="ORF">I9W82_001973</name>
</gene>
<proteinExistence type="predicted"/>